<dbReference type="Proteomes" id="UP000325313">
    <property type="component" value="Unassembled WGS sequence"/>
</dbReference>
<gene>
    <name evidence="1" type="ORF">PGT21_001197</name>
    <name evidence="2" type="ORF">PGTUg99_004973</name>
    <name evidence="3" type="ORF">PGTUg99_029632</name>
</gene>
<dbReference type="EMBL" id="VSWC01000145">
    <property type="protein sequence ID" value="KAA1076283.1"/>
    <property type="molecule type" value="Genomic_DNA"/>
</dbReference>
<comment type="caution">
    <text evidence="1">The sequence shown here is derived from an EMBL/GenBank/DDBJ whole genome shotgun (WGS) entry which is preliminary data.</text>
</comment>
<keyword evidence="4" id="KW-1185">Reference proteome</keyword>
<dbReference type="EMBL" id="VDEP01000077">
    <property type="protein sequence ID" value="KAA1132646.1"/>
    <property type="molecule type" value="Genomic_DNA"/>
</dbReference>
<evidence type="ECO:0000313" key="5">
    <source>
        <dbReference type="Proteomes" id="UP000325313"/>
    </source>
</evidence>
<organism evidence="1 4">
    <name type="scientific">Puccinia graminis f. sp. tritici</name>
    <dbReference type="NCBI Taxonomy" id="56615"/>
    <lineage>
        <taxon>Eukaryota</taxon>
        <taxon>Fungi</taxon>
        <taxon>Dikarya</taxon>
        <taxon>Basidiomycota</taxon>
        <taxon>Pucciniomycotina</taxon>
        <taxon>Pucciniomycetes</taxon>
        <taxon>Pucciniales</taxon>
        <taxon>Pucciniaceae</taxon>
        <taxon>Puccinia</taxon>
    </lineage>
</organism>
<protein>
    <submittedName>
        <fullName evidence="1">Uncharacterized protein</fullName>
    </submittedName>
</protein>
<evidence type="ECO:0000313" key="4">
    <source>
        <dbReference type="Proteomes" id="UP000324748"/>
    </source>
</evidence>
<dbReference type="Proteomes" id="UP000324748">
    <property type="component" value="Unassembled WGS sequence"/>
</dbReference>
<evidence type="ECO:0000313" key="1">
    <source>
        <dbReference type="EMBL" id="KAA1076283.1"/>
    </source>
</evidence>
<proteinExistence type="predicted"/>
<evidence type="ECO:0000313" key="3">
    <source>
        <dbReference type="EMBL" id="KAA1135666.1"/>
    </source>
</evidence>
<dbReference type="EMBL" id="VDEP01000038">
    <property type="protein sequence ID" value="KAA1135666.1"/>
    <property type="molecule type" value="Genomic_DNA"/>
</dbReference>
<accession>A0A5B0MJB0</accession>
<sequence length="57" mass="6446">MLPPSIYPSLPFDRHLLKDQLPNSKNHPRPTNLQFTHPIIISLCTPSPIKPNVSSMD</sequence>
<evidence type="ECO:0000313" key="2">
    <source>
        <dbReference type="EMBL" id="KAA1132646.1"/>
    </source>
</evidence>
<reference evidence="4 5" key="1">
    <citation type="submission" date="2019-05" db="EMBL/GenBank/DDBJ databases">
        <title>Emergence of the Ug99 lineage of the wheat stem rust pathogen through somatic hybridization.</title>
        <authorList>
            <person name="Li F."/>
            <person name="Upadhyaya N.M."/>
            <person name="Sperschneider J."/>
            <person name="Matny O."/>
            <person name="Nguyen-Phuc H."/>
            <person name="Mago R."/>
            <person name="Raley C."/>
            <person name="Miller M.E."/>
            <person name="Silverstein K.A.T."/>
            <person name="Henningsen E."/>
            <person name="Hirsch C.D."/>
            <person name="Visser B."/>
            <person name="Pretorius Z.A."/>
            <person name="Steffenson B.J."/>
            <person name="Schwessinger B."/>
            <person name="Dodds P.N."/>
            <person name="Figueroa M."/>
        </authorList>
    </citation>
    <scope>NUCLEOTIDE SEQUENCE [LARGE SCALE GENOMIC DNA]</scope>
    <source>
        <strain evidence="1">21-0</strain>
        <strain evidence="2 5">Ug99</strain>
    </source>
</reference>
<dbReference type="AlphaFoldDB" id="A0A5B0MJB0"/>
<name>A0A5B0MJB0_PUCGR</name>